<protein>
    <submittedName>
        <fullName evidence="2">Uncharacterized protein</fullName>
    </submittedName>
</protein>
<dbReference type="EMBL" id="BGPR01001450">
    <property type="protein sequence ID" value="GBM54235.1"/>
    <property type="molecule type" value="Genomic_DNA"/>
</dbReference>
<reference evidence="2 3" key="1">
    <citation type="journal article" date="2019" name="Sci. Rep.">
        <title>Orb-weaving spider Araneus ventricosus genome elucidates the spidroin gene catalogue.</title>
        <authorList>
            <person name="Kono N."/>
            <person name="Nakamura H."/>
            <person name="Ohtoshi R."/>
            <person name="Moran D.A.P."/>
            <person name="Shinohara A."/>
            <person name="Yoshida Y."/>
            <person name="Fujiwara M."/>
            <person name="Mori M."/>
            <person name="Tomita M."/>
            <person name="Arakawa K."/>
        </authorList>
    </citation>
    <scope>NUCLEOTIDE SEQUENCE [LARGE SCALE GENOMIC DNA]</scope>
</reference>
<evidence type="ECO:0000256" key="1">
    <source>
        <dbReference type="SAM" id="Coils"/>
    </source>
</evidence>
<proteinExistence type="predicted"/>
<dbReference type="AlphaFoldDB" id="A0A4Y2GNB3"/>
<dbReference type="OrthoDB" id="6431956at2759"/>
<keyword evidence="1" id="KW-0175">Coiled coil</keyword>
<comment type="caution">
    <text evidence="2">The sequence shown here is derived from an EMBL/GenBank/DDBJ whole genome shotgun (WGS) entry which is preliminary data.</text>
</comment>
<keyword evidence="3" id="KW-1185">Reference proteome</keyword>
<sequence>MVMKNAATGRSKTDLPALYDELEAKIRALERRVRTQEKYGDFLSPLVESCLPEEALVAWERSRNHSLTETKESRILEQLMNFLRQEVKGEEMANLARTGFASHQSSQRRTNSFRESLVDIILSKDEVNRSSKDDENNVKLGIQKHWKQLCNNHCVLCWTFSNVDDRTIYNPVLNMWISNQHIQCFQRVTVHKSHTFSVDDEFQKEIKPKENFTVTVSFEIPEFSCENLAVEAVLSWYIGSNAEFENELYLPLKEKILAQQQMCLQTNISSDEIFTSGLIDISTYEDLMCVKILQQRSVFIILSLMTDLCNFGDLVISSCPSNNLLLLMSSGTKILVFNKANHPLYGAHIAFKTVSQASVEVEVFTKNEKETALVEKYLYQRLPSDVLILANGISSDESIQLKQQAVCCMKDELDLLLSMLNIHNVQGPAEKFDVQPGTVVISKEKFLRIRKALLKKECRTDNVMQILSRINFFRKNE</sequence>
<evidence type="ECO:0000313" key="3">
    <source>
        <dbReference type="Proteomes" id="UP000499080"/>
    </source>
</evidence>
<accession>A0A4Y2GNB3</accession>
<feature type="coiled-coil region" evidence="1">
    <location>
        <begin position="12"/>
        <end position="39"/>
    </location>
</feature>
<organism evidence="2 3">
    <name type="scientific">Araneus ventricosus</name>
    <name type="common">Orbweaver spider</name>
    <name type="synonym">Epeira ventricosa</name>
    <dbReference type="NCBI Taxonomy" id="182803"/>
    <lineage>
        <taxon>Eukaryota</taxon>
        <taxon>Metazoa</taxon>
        <taxon>Ecdysozoa</taxon>
        <taxon>Arthropoda</taxon>
        <taxon>Chelicerata</taxon>
        <taxon>Arachnida</taxon>
        <taxon>Araneae</taxon>
        <taxon>Araneomorphae</taxon>
        <taxon>Entelegynae</taxon>
        <taxon>Araneoidea</taxon>
        <taxon>Araneidae</taxon>
        <taxon>Araneus</taxon>
    </lineage>
</organism>
<gene>
    <name evidence="2" type="ORF">AVEN_213716_1</name>
</gene>
<evidence type="ECO:0000313" key="2">
    <source>
        <dbReference type="EMBL" id="GBM54235.1"/>
    </source>
</evidence>
<dbReference type="Proteomes" id="UP000499080">
    <property type="component" value="Unassembled WGS sequence"/>
</dbReference>
<name>A0A4Y2GNB3_ARAVE</name>